<dbReference type="GO" id="GO:0009897">
    <property type="term" value="C:external side of plasma membrane"/>
    <property type="evidence" value="ECO:0007669"/>
    <property type="project" value="TreeGrafter"/>
</dbReference>
<protein>
    <recommendedName>
        <fullName evidence="10">Fibronectin type-III domain-containing protein</fullName>
    </recommendedName>
</protein>
<dbReference type="InterPro" id="IPR013783">
    <property type="entry name" value="Ig-like_fold"/>
</dbReference>
<evidence type="ECO:0000256" key="8">
    <source>
        <dbReference type="SAM" id="Phobius"/>
    </source>
</evidence>
<dbReference type="KEGG" id="clum:117728748"/>
<feature type="signal peptide" evidence="9">
    <location>
        <begin position="1"/>
        <end position="27"/>
    </location>
</feature>
<dbReference type="CDD" id="cd00063">
    <property type="entry name" value="FN3"/>
    <property type="match status" value="1"/>
</dbReference>
<evidence type="ECO:0000256" key="2">
    <source>
        <dbReference type="ARBA" id="ARBA00022692"/>
    </source>
</evidence>
<evidence type="ECO:0000313" key="11">
    <source>
        <dbReference type="Ensembl" id="ENSCLMP00005005789.1"/>
    </source>
</evidence>
<dbReference type="Proteomes" id="UP000694565">
    <property type="component" value="Unplaced"/>
</dbReference>
<dbReference type="GO" id="GO:0004896">
    <property type="term" value="F:cytokine receptor activity"/>
    <property type="evidence" value="ECO:0007669"/>
    <property type="project" value="TreeGrafter"/>
</dbReference>
<feature type="chain" id="PRO_5034290318" description="Fibronectin type-III domain-containing protein" evidence="9">
    <location>
        <begin position="28"/>
        <end position="624"/>
    </location>
</feature>
<dbReference type="RefSeq" id="XP_034385464.1">
    <property type="nucleotide sequence ID" value="XM_034529573.1"/>
</dbReference>
<dbReference type="PROSITE" id="PS50853">
    <property type="entry name" value="FN3"/>
    <property type="match status" value="1"/>
</dbReference>
<feature type="transmembrane region" description="Helical" evidence="8">
    <location>
        <begin position="224"/>
        <end position="246"/>
    </location>
</feature>
<dbReference type="OrthoDB" id="8962741at2759"/>
<evidence type="ECO:0000256" key="7">
    <source>
        <dbReference type="ARBA" id="ARBA00023180"/>
    </source>
</evidence>
<evidence type="ECO:0000256" key="5">
    <source>
        <dbReference type="ARBA" id="ARBA00023136"/>
    </source>
</evidence>
<dbReference type="Ensembl" id="ENSCLMT00005006225.1">
    <property type="protein sequence ID" value="ENSCLMP00005005789.1"/>
    <property type="gene ID" value="ENSCLMG00005003226.1"/>
</dbReference>
<evidence type="ECO:0000259" key="10">
    <source>
        <dbReference type="PROSITE" id="PS50853"/>
    </source>
</evidence>
<dbReference type="Gene3D" id="2.60.40.10">
    <property type="entry name" value="Immunoglobulins"/>
    <property type="match status" value="1"/>
</dbReference>
<accession>A0A8C2YY22</accession>
<keyword evidence="3 9" id="KW-0732">Signal</keyword>
<keyword evidence="2 8" id="KW-0812">Transmembrane</keyword>
<sequence length="624" mass="68818">MELKRRVRDRISFVLLILGNIATTLSGKNLHCTNDCCETFICHFEAQNCTEYNLTLRCNNWYNERKGTFTQCDVGQCCCSVEEMSLILGEMYNATVWKGAKSMESKIISVQESIKPKPPTIVSVKESNGNFLVKWDPNMKVWFRNRLRANVTYYKKGDTEKVTASFKPTIIDGLNSYEILGRNLEPSTTYAVSVKSSTSFSGMYSDSSKEWEFTSTASPDAVRLAIIISLSIAAVIITGVIFVCFVKIKTKWWDTAAKWTNPKLFVIHPSEQKVLKPGTTNFSIVYIEPIVPDDSKLWSKGSPGHTSSGSLQQSSGISLSSSCFSYANAEPADIKACVEDALDKVFAGTLSHLTTKKLNKDSGLLSFPCSPLPANLADDSGMSCESSDFVNKTYSILIPSCPHEIVTDSSEVQTQAEMLCESAYHPIAGAIVTCVDPQAPACPLVNSPPGVLTLMTTDMSYQPCNADSVGFSSAENSSLSCVFSGTNTMASSDPVSRVEARFQSSEEAVCGATKQHGKPEGATVMDEKPASLYIFPPMDDDYQPFQNLVGQSDIWFSEKRTDEKEEHFNMYPEELFTKMDQSIPCFNNNVQESQCLSELQRPFLHLIPADQSMPPISDIGYKSV</sequence>
<keyword evidence="7" id="KW-0325">Glycoprotein</keyword>
<evidence type="ECO:0000313" key="12">
    <source>
        <dbReference type="Proteomes" id="UP000694565"/>
    </source>
</evidence>
<evidence type="ECO:0000256" key="3">
    <source>
        <dbReference type="ARBA" id="ARBA00022729"/>
    </source>
</evidence>
<evidence type="ECO:0000256" key="4">
    <source>
        <dbReference type="ARBA" id="ARBA00022989"/>
    </source>
</evidence>
<feature type="domain" description="Fibronectin type-III" evidence="10">
    <location>
        <begin position="115"/>
        <end position="219"/>
    </location>
</feature>
<dbReference type="SUPFAM" id="SSF49265">
    <property type="entry name" value="Fibronectin type III"/>
    <property type="match status" value="1"/>
</dbReference>
<proteinExistence type="predicted"/>
<dbReference type="InterPro" id="IPR003961">
    <property type="entry name" value="FN3_dom"/>
</dbReference>
<reference evidence="11" key="2">
    <citation type="submission" date="2025-09" db="UniProtKB">
        <authorList>
            <consortium name="Ensembl"/>
        </authorList>
    </citation>
    <scope>IDENTIFICATION</scope>
</reference>
<dbReference type="GeneTree" id="ENSGT00530000069547"/>
<gene>
    <name evidence="11" type="primary">LOC117728748</name>
</gene>
<name>A0A8C2YY22_CYCLU</name>
<dbReference type="GeneID" id="117728748"/>
<organism evidence="11 12">
    <name type="scientific">Cyclopterus lumpus</name>
    <name type="common">Lumpsucker</name>
    <dbReference type="NCBI Taxonomy" id="8103"/>
    <lineage>
        <taxon>Eukaryota</taxon>
        <taxon>Metazoa</taxon>
        <taxon>Chordata</taxon>
        <taxon>Craniata</taxon>
        <taxon>Vertebrata</taxon>
        <taxon>Euteleostomi</taxon>
        <taxon>Actinopterygii</taxon>
        <taxon>Neopterygii</taxon>
        <taxon>Teleostei</taxon>
        <taxon>Neoteleostei</taxon>
        <taxon>Acanthomorphata</taxon>
        <taxon>Eupercaria</taxon>
        <taxon>Perciformes</taxon>
        <taxon>Cottioidei</taxon>
        <taxon>Cottales</taxon>
        <taxon>Cyclopteridae</taxon>
        <taxon>Cyclopterus</taxon>
    </lineage>
</organism>
<keyword evidence="4 8" id="KW-1133">Transmembrane helix</keyword>
<dbReference type="PANTHER" id="PTHR23037:SF42">
    <property type="entry name" value="CYTOKINE RECEPTOR COMMON SUBUNIT GAMMA ISOFORM X1-RELATED"/>
    <property type="match status" value="1"/>
</dbReference>
<dbReference type="AlphaFoldDB" id="A0A8C2YY22"/>
<dbReference type="InterPro" id="IPR036116">
    <property type="entry name" value="FN3_sf"/>
</dbReference>
<evidence type="ECO:0000256" key="6">
    <source>
        <dbReference type="ARBA" id="ARBA00023170"/>
    </source>
</evidence>
<evidence type="ECO:0000256" key="9">
    <source>
        <dbReference type="SAM" id="SignalP"/>
    </source>
</evidence>
<dbReference type="PANTHER" id="PTHR23037">
    <property type="entry name" value="CYTOKINE RECEPTOR"/>
    <property type="match status" value="1"/>
</dbReference>
<keyword evidence="5 8" id="KW-0472">Membrane</keyword>
<reference evidence="11" key="1">
    <citation type="submission" date="2025-08" db="UniProtKB">
        <authorList>
            <consortium name="Ensembl"/>
        </authorList>
    </citation>
    <scope>IDENTIFICATION</scope>
</reference>
<dbReference type="GO" id="GO:0016064">
    <property type="term" value="P:immunoglobulin mediated immune response"/>
    <property type="evidence" value="ECO:0007669"/>
    <property type="project" value="TreeGrafter"/>
</dbReference>
<keyword evidence="12" id="KW-1185">Reference proteome</keyword>
<comment type="subcellular location">
    <subcellularLocation>
        <location evidence="1">Membrane</location>
        <topology evidence="1">Single-pass type I membrane protein</topology>
    </subcellularLocation>
</comment>
<evidence type="ECO:0000256" key="1">
    <source>
        <dbReference type="ARBA" id="ARBA00004479"/>
    </source>
</evidence>
<keyword evidence="6" id="KW-0675">Receptor</keyword>